<keyword evidence="2" id="KW-0233">DNA recombination</keyword>
<dbReference type="InterPro" id="IPR003717">
    <property type="entry name" value="RecO"/>
</dbReference>
<accession>A0A1F6CJV5</accession>
<dbReference type="STRING" id="1798481.A2678_00855"/>
<organism evidence="5 6">
    <name type="scientific">Candidatus Kaiserbacteria bacterium RIFCSPHIGHO2_01_FULL_53_31</name>
    <dbReference type="NCBI Taxonomy" id="1798481"/>
    <lineage>
        <taxon>Bacteria</taxon>
        <taxon>Candidatus Kaiseribacteriota</taxon>
    </lineage>
</organism>
<gene>
    <name evidence="5" type="ORF">A2678_00855</name>
</gene>
<keyword evidence="3" id="KW-0234">DNA repair</keyword>
<evidence type="ECO:0000313" key="5">
    <source>
        <dbReference type="EMBL" id="OGG49162.1"/>
    </source>
</evidence>
<dbReference type="GO" id="GO:0006302">
    <property type="term" value="P:double-strand break repair"/>
    <property type="evidence" value="ECO:0007669"/>
    <property type="project" value="TreeGrafter"/>
</dbReference>
<evidence type="ECO:0000256" key="2">
    <source>
        <dbReference type="ARBA" id="ARBA00023172"/>
    </source>
</evidence>
<dbReference type="InterPro" id="IPR012340">
    <property type="entry name" value="NA-bd_OB-fold"/>
</dbReference>
<dbReference type="Gene3D" id="2.40.50.140">
    <property type="entry name" value="Nucleic acid-binding proteins"/>
    <property type="match status" value="1"/>
</dbReference>
<dbReference type="Proteomes" id="UP000178815">
    <property type="component" value="Unassembled WGS sequence"/>
</dbReference>
<evidence type="ECO:0000313" key="6">
    <source>
        <dbReference type="Proteomes" id="UP000178815"/>
    </source>
</evidence>
<dbReference type="Pfam" id="PF11967">
    <property type="entry name" value="RecO_N"/>
    <property type="match status" value="1"/>
</dbReference>
<evidence type="ECO:0000256" key="3">
    <source>
        <dbReference type="ARBA" id="ARBA00023204"/>
    </source>
</evidence>
<keyword evidence="1" id="KW-0227">DNA damage</keyword>
<name>A0A1F6CJV5_9BACT</name>
<sequence>MRHKYETRGIVLARSTMGEANASVVVLTPALGLVRARAQGLRKSGAKLSAALVTFAESDLVLVEGKEGWRVAGAVLMENWFRKMQQPEARATAARVSGLVLRLVAGEAHDAELHPIIRSFFDALITISEDQHEAAELLVVIRVLAALGLDAGEIPGHNDEFTPEILNYVLANRANYIARINHGISASGL</sequence>
<evidence type="ECO:0000256" key="1">
    <source>
        <dbReference type="ARBA" id="ARBA00022763"/>
    </source>
</evidence>
<dbReference type="InterPro" id="IPR022572">
    <property type="entry name" value="DNA_rep/recomb_RecO_N"/>
</dbReference>
<dbReference type="PANTHER" id="PTHR33991:SF1">
    <property type="entry name" value="DNA REPAIR PROTEIN RECO"/>
    <property type="match status" value="1"/>
</dbReference>
<dbReference type="GO" id="GO:0006310">
    <property type="term" value="P:DNA recombination"/>
    <property type="evidence" value="ECO:0007669"/>
    <property type="project" value="UniProtKB-KW"/>
</dbReference>
<comment type="caution">
    <text evidence="5">The sequence shown here is derived from an EMBL/GenBank/DDBJ whole genome shotgun (WGS) entry which is preliminary data.</text>
</comment>
<dbReference type="GO" id="GO:0043590">
    <property type="term" value="C:bacterial nucleoid"/>
    <property type="evidence" value="ECO:0007669"/>
    <property type="project" value="TreeGrafter"/>
</dbReference>
<reference evidence="5 6" key="1">
    <citation type="journal article" date="2016" name="Nat. Commun.">
        <title>Thousands of microbial genomes shed light on interconnected biogeochemical processes in an aquifer system.</title>
        <authorList>
            <person name="Anantharaman K."/>
            <person name="Brown C.T."/>
            <person name="Hug L.A."/>
            <person name="Sharon I."/>
            <person name="Castelle C.J."/>
            <person name="Probst A.J."/>
            <person name="Thomas B.C."/>
            <person name="Singh A."/>
            <person name="Wilkins M.J."/>
            <person name="Karaoz U."/>
            <person name="Brodie E.L."/>
            <person name="Williams K.H."/>
            <person name="Hubbard S.S."/>
            <person name="Banfield J.F."/>
        </authorList>
    </citation>
    <scope>NUCLEOTIDE SEQUENCE [LARGE SCALE GENOMIC DNA]</scope>
</reference>
<dbReference type="PANTHER" id="PTHR33991">
    <property type="entry name" value="DNA REPAIR PROTEIN RECO"/>
    <property type="match status" value="1"/>
</dbReference>
<dbReference type="SUPFAM" id="SSF50249">
    <property type="entry name" value="Nucleic acid-binding proteins"/>
    <property type="match status" value="1"/>
</dbReference>
<protein>
    <recommendedName>
        <fullName evidence="4">DNA replication/recombination mediator RecO N-terminal domain-containing protein</fullName>
    </recommendedName>
</protein>
<feature type="domain" description="DNA replication/recombination mediator RecO N-terminal" evidence="4">
    <location>
        <begin position="1"/>
        <end position="67"/>
    </location>
</feature>
<dbReference type="EMBL" id="MFKU01000004">
    <property type="protein sequence ID" value="OGG49162.1"/>
    <property type="molecule type" value="Genomic_DNA"/>
</dbReference>
<proteinExistence type="predicted"/>
<dbReference type="AlphaFoldDB" id="A0A1F6CJV5"/>
<evidence type="ECO:0000259" key="4">
    <source>
        <dbReference type="Pfam" id="PF11967"/>
    </source>
</evidence>